<dbReference type="Proteomes" id="UP000078512">
    <property type="component" value="Unassembled WGS sequence"/>
</dbReference>
<dbReference type="InterPro" id="IPR024512">
    <property type="entry name" value="Ser_palmitoyltrfase_ssu-like"/>
</dbReference>
<evidence type="ECO:0000256" key="4">
    <source>
        <dbReference type="ARBA" id="ARBA00022989"/>
    </source>
</evidence>
<gene>
    <name evidence="7" type="ORF">K457DRAFT_139076</name>
</gene>
<dbReference type="EMBL" id="KV442052">
    <property type="protein sequence ID" value="OAQ27955.1"/>
    <property type="molecule type" value="Genomic_DNA"/>
</dbReference>
<dbReference type="OrthoDB" id="202672at2759"/>
<keyword evidence="4 6" id="KW-1133">Transmembrane helix</keyword>
<evidence type="ECO:0000256" key="1">
    <source>
        <dbReference type="ARBA" id="ARBA00004477"/>
    </source>
</evidence>
<dbReference type="Pfam" id="PF11779">
    <property type="entry name" value="SPT_ssu-like"/>
    <property type="match status" value="1"/>
</dbReference>
<evidence type="ECO:0000256" key="6">
    <source>
        <dbReference type="SAM" id="Phobius"/>
    </source>
</evidence>
<evidence type="ECO:0000313" key="7">
    <source>
        <dbReference type="EMBL" id="OAQ27955.1"/>
    </source>
</evidence>
<keyword evidence="3" id="KW-0256">Endoplasmic reticulum</keyword>
<organism evidence="7 8">
    <name type="scientific">Linnemannia elongata AG-77</name>
    <dbReference type="NCBI Taxonomy" id="1314771"/>
    <lineage>
        <taxon>Eukaryota</taxon>
        <taxon>Fungi</taxon>
        <taxon>Fungi incertae sedis</taxon>
        <taxon>Mucoromycota</taxon>
        <taxon>Mortierellomycotina</taxon>
        <taxon>Mortierellomycetes</taxon>
        <taxon>Mortierellales</taxon>
        <taxon>Mortierellaceae</taxon>
        <taxon>Linnemannia</taxon>
    </lineage>
</organism>
<dbReference type="GO" id="GO:0005789">
    <property type="term" value="C:endoplasmic reticulum membrane"/>
    <property type="evidence" value="ECO:0007669"/>
    <property type="project" value="UniProtKB-SubCell"/>
</dbReference>
<evidence type="ECO:0008006" key="9">
    <source>
        <dbReference type="Google" id="ProtNLM"/>
    </source>
</evidence>
<keyword evidence="2 6" id="KW-0812">Transmembrane</keyword>
<evidence type="ECO:0000313" key="8">
    <source>
        <dbReference type="Proteomes" id="UP000078512"/>
    </source>
</evidence>
<proteinExistence type="predicted"/>
<keyword evidence="8" id="KW-1185">Reference proteome</keyword>
<dbReference type="AlphaFoldDB" id="A0A197JRY0"/>
<name>A0A197JRY0_9FUNG</name>
<reference evidence="7 8" key="1">
    <citation type="submission" date="2016-05" db="EMBL/GenBank/DDBJ databases">
        <title>Genome sequencing reveals origins of a unique bacterial endosymbiosis in the earliest lineages of terrestrial Fungi.</title>
        <authorList>
            <consortium name="DOE Joint Genome Institute"/>
            <person name="Uehling J."/>
            <person name="Gryganskyi A."/>
            <person name="Hameed K."/>
            <person name="Tschaplinski T."/>
            <person name="Misztal P."/>
            <person name="Wu S."/>
            <person name="Desiro A."/>
            <person name="Vande Pol N."/>
            <person name="Du Z.-Y."/>
            <person name="Zienkiewicz A."/>
            <person name="Zienkiewicz K."/>
            <person name="Morin E."/>
            <person name="Tisserant E."/>
            <person name="Splivallo R."/>
            <person name="Hainaut M."/>
            <person name="Henrissat B."/>
            <person name="Ohm R."/>
            <person name="Kuo A."/>
            <person name="Yan J."/>
            <person name="Lipzen A."/>
            <person name="Nolan M."/>
            <person name="Labutti K."/>
            <person name="Barry K."/>
            <person name="Goldstein A."/>
            <person name="Labbe J."/>
            <person name="Schadt C."/>
            <person name="Tuskan G."/>
            <person name="Grigoriev I."/>
            <person name="Martin F."/>
            <person name="Vilgalys R."/>
            <person name="Bonito G."/>
        </authorList>
    </citation>
    <scope>NUCLEOTIDE SEQUENCE [LARGE SCALE GENOMIC DNA]</scope>
    <source>
        <strain evidence="7 8">AG-77</strain>
    </source>
</reference>
<feature type="transmembrane region" description="Helical" evidence="6">
    <location>
        <begin position="29"/>
        <end position="47"/>
    </location>
</feature>
<dbReference type="STRING" id="1314771.A0A197JRY0"/>
<accession>A0A197JRY0</accession>
<sequence length="58" mass="6709">MGLRSYFKQLNYSYEVTTGLYMLEPWEKAVFNSVVMLGLLLTTYATYNHFSKLTGGLF</sequence>
<comment type="subcellular location">
    <subcellularLocation>
        <location evidence="1">Endoplasmic reticulum membrane</location>
        <topology evidence="1">Multi-pass membrane protein</topology>
    </subcellularLocation>
</comment>
<evidence type="ECO:0000256" key="2">
    <source>
        <dbReference type="ARBA" id="ARBA00022692"/>
    </source>
</evidence>
<protein>
    <recommendedName>
        <fullName evidence="9">Small subunit of serine palmitoyltransferase-like protein</fullName>
    </recommendedName>
</protein>
<evidence type="ECO:0000256" key="3">
    <source>
        <dbReference type="ARBA" id="ARBA00022824"/>
    </source>
</evidence>
<evidence type="ECO:0000256" key="5">
    <source>
        <dbReference type="ARBA" id="ARBA00023136"/>
    </source>
</evidence>
<keyword evidence="5 6" id="KW-0472">Membrane</keyword>